<reference evidence="1 2" key="2">
    <citation type="journal article" date="2009" name="PLoS ONE">
        <title>An integrated genetic and cytogenetic map of the cucumber genome.</title>
        <authorList>
            <person name="Ren Y."/>
            <person name="Zhang Z."/>
            <person name="Liu J."/>
            <person name="Staub J.E."/>
            <person name="Han Y."/>
            <person name="Cheng Z."/>
            <person name="Li X."/>
            <person name="Lu J."/>
            <person name="Miao H."/>
            <person name="Kang H."/>
            <person name="Xie B."/>
            <person name="Gu X."/>
            <person name="Wang X."/>
            <person name="Du Y."/>
            <person name="Jin W."/>
            <person name="Huang S."/>
        </authorList>
    </citation>
    <scope>NUCLEOTIDE SEQUENCE [LARGE SCALE GENOMIC DNA]</scope>
    <source>
        <strain evidence="2">cv. 9930</strain>
    </source>
</reference>
<reference evidence="1 2" key="4">
    <citation type="journal article" date="2011" name="BMC Genomics">
        <title>RNA-Seq improves annotation of protein-coding genes in the cucumber genome.</title>
        <authorList>
            <person name="Li Z."/>
            <person name="Zhang Z."/>
            <person name="Yan P."/>
            <person name="Huang S."/>
            <person name="Fei Z."/>
            <person name="Lin K."/>
        </authorList>
    </citation>
    <scope>NUCLEOTIDE SEQUENCE [LARGE SCALE GENOMIC DNA]</scope>
    <source>
        <strain evidence="2">cv. 9930</strain>
    </source>
</reference>
<reference evidence="1 2" key="1">
    <citation type="journal article" date="2009" name="Nat. Genet.">
        <title>The genome of the cucumber, Cucumis sativus L.</title>
        <authorList>
            <person name="Huang S."/>
            <person name="Li R."/>
            <person name="Zhang Z."/>
            <person name="Li L."/>
            <person name="Gu X."/>
            <person name="Fan W."/>
            <person name="Lucas W.J."/>
            <person name="Wang X."/>
            <person name="Xie B."/>
            <person name="Ni P."/>
            <person name="Ren Y."/>
            <person name="Zhu H."/>
            <person name="Li J."/>
            <person name="Lin K."/>
            <person name="Jin W."/>
            <person name="Fei Z."/>
            <person name="Li G."/>
            <person name="Staub J."/>
            <person name="Kilian A."/>
            <person name="van der Vossen E.A."/>
            <person name="Wu Y."/>
            <person name="Guo J."/>
            <person name="He J."/>
            <person name="Jia Z."/>
            <person name="Ren Y."/>
            <person name="Tian G."/>
            <person name="Lu Y."/>
            <person name="Ruan J."/>
            <person name="Qian W."/>
            <person name="Wang M."/>
            <person name="Huang Q."/>
            <person name="Li B."/>
            <person name="Xuan Z."/>
            <person name="Cao J."/>
            <person name="Asan"/>
            <person name="Wu Z."/>
            <person name="Zhang J."/>
            <person name="Cai Q."/>
            <person name="Bai Y."/>
            <person name="Zhao B."/>
            <person name="Han Y."/>
            <person name="Li Y."/>
            <person name="Li X."/>
            <person name="Wang S."/>
            <person name="Shi Q."/>
            <person name="Liu S."/>
            <person name="Cho W.K."/>
            <person name="Kim J.Y."/>
            <person name="Xu Y."/>
            <person name="Heller-Uszynska K."/>
            <person name="Miao H."/>
            <person name="Cheng Z."/>
            <person name="Zhang S."/>
            <person name="Wu J."/>
            <person name="Yang Y."/>
            <person name="Kang H."/>
            <person name="Li M."/>
            <person name="Liang H."/>
            <person name="Ren X."/>
            <person name="Shi Z."/>
            <person name="Wen M."/>
            <person name="Jian M."/>
            <person name="Yang H."/>
            <person name="Zhang G."/>
            <person name="Yang Z."/>
            <person name="Chen R."/>
            <person name="Liu S."/>
            <person name="Li J."/>
            <person name="Ma L."/>
            <person name="Liu H."/>
            <person name="Zhou Y."/>
            <person name="Zhao J."/>
            <person name="Fang X."/>
            <person name="Li G."/>
            <person name="Fang L."/>
            <person name="Li Y."/>
            <person name="Liu D."/>
            <person name="Zheng H."/>
            <person name="Zhang Y."/>
            <person name="Qin N."/>
            <person name="Li Z."/>
            <person name="Yang G."/>
            <person name="Yang S."/>
            <person name="Bolund L."/>
            <person name="Kristiansen K."/>
            <person name="Zheng H."/>
            <person name="Li S."/>
            <person name="Zhang X."/>
            <person name="Yang H."/>
            <person name="Wang J."/>
            <person name="Sun R."/>
            <person name="Zhang B."/>
            <person name="Jiang S."/>
            <person name="Wang J."/>
            <person name="Du Y."/>
            <person name="Li S."/>
        </authorList>
    </citation>
    <scope>NUCLEOTIDE SEQUENCE [LARGE SCALE GENOMIC DNA]</scope>
    <source>
        <strain evidence="2">cv. 9930</strain>
    </source>
</reference>
<dbReference type="EMBL" id="CM002927">
    <property type="protein sequence ID" value="KGN46322.1"/>
    <property type="molecule type" value="Genomic_DNA"/>
</dbReference>
<keyword evidence="2" id="KW-1185">Reference proteome</keyword>
<name>A0A0A0KD60_CUCSA</name>
<accession>A0A0A0KD60</accession>
<dbReference type="AlphaFoldDB" id="A0A0A0KD60"/>
<dbReference type="Gramene" id="KGN46322">
    <property type="protein sequence ID" value="KGN46322"/>
    <property type="gene ID" value="Csa_6G083570"/>
</dbReference>
<organism evidence="1 2">
    <name type="scientific">Cucumis sativus</name>
    <name type="common">Cucumber</name>
    <dbReference type="NCBI Taxonomy" id="3659"/>
    <lineage>
        <taxon>Eukaryota</taxon>
        <taxon>Viridiplantae</taxon>
        <taxon>Streptophyta</taxon>
        <taxon>Embryophyta</taxon>
        <taxon>Tracheophyta</taxon>
        <taxon>Spermatophyta</taxon>
        <taxon>Magnoliopsida</taxon>
        <taxon>eudicotyledons</taxon>
        <taxon>Gunneridae</taxon>
        <taxon>Pentapetalae</taxon>
        <taxon>rosids</taxon>
        <taxon>fabids</taxon>
        <taxon>Cucurbitales</taxon>
        <taxon>Cucurbitaceae</taxon>
        <taxon>Benincaseae</taxon>
        <taxon>Cucumis</taxon>
    </lineage>
</organism>
<proteinExistence type="predicted"/>
<dbReference type="Proteomes" id="UP000029981">
    <property type="component" value="Chromosome 6"/>
</dbReference>
<reference evidence="1 2" key="3">
    <citation type="journal article" date="2010" name="BMC Genomics">
        <title>Transcriptome sequencing and comparative analysis of cucumber flowers with different sex types.</title>
        <authorList>
            <person name="Guo S."/>
            <person name="Zheng Y."/>
            <person name="Joung J.G."/>
            <person name="Liu S."/>
            <person name="Zhang Z."/>
            <person name="Crasta O.R."/>
            <person name="Sobral B.W."/>
            <person name="Xu Y."/>
            <person name="Huang S."/>
            <person name="Fei Z."/>
        </authorList>
    </citation>
    <scope>NUCLEOTIDE SEQUENCE [LARGE SCALE GENOMIC DNA]</scope>
    <source>
        <strain evidence="2">cv. 9930</strain>
    </source>
</reference>
<protein>
    <submittedName>
        <fullName evidence="1">Uncharacterized protein</fullName>
    </submittedName>
</protein>
<evidence type="ECO:0000313" key="1">
    <source>
        <dbReference type="EMBL" id="KGN46322.1"/>
    </source>
</evidence>
<gene>
    <name evidence="1" type="ORF">Csa_6G083570</name>
</gene>
<evidence type="ECO:0000313" key="2">
    <source>
        <dbReference type="Proteomes" id="UP000029981"/>
    </source>
</evidence>
<sequence>MAALQPCAQYQRTWCEVLRFSAPFDISPKNSGPVAKLSSKTTGMYDLMLVFSSSFIETVELQVLLLVSKVSLSSKQVAAT</sequence>